<name>A0A172TXB2_9BACT</name>
<accession>A0A172TXB2</accession>
<feature type="transmembrane region" description="Helical" evidence="4">
    <location>
        <begin position="37"/>
        <end position="56"/>
    </location>
</feature>
<dbReference type="Gene3D" id="3.40.630.40">
    <property type="entry name" value="Zn-dependent exopeptidases"/>
    <property type="match status" value="1"/>
</dbReference>
<feature type="transmembrane region" description="Helical" evidence="4">
    <location>
        <begin position="270"/>
        <end position="289"/>
    </location>
</feature>
<sequence length="663" mass="74748">MTTLLPYLLKVVLCSGLLMLYYYLALRNKLFHQWNRFYLLATVLLSLLMPCFSYTISHTSAEAQNQVILVLQVVTVSGSFEEELPTVTVSFWKTYSAVLLYAFVSMILLIGLLLSLIKIYRLVQRHTVHEQGKLRLIFSSAKGTPFSFFRFLFWNPSIDMTSEAGQQIFQHEMVHVEEKHSLDKLFLQIALIICWINPVFWLIRYELRMVHEFIADRKAVEDQDASALAAMILQAAYPHHYSQLTNAFFNQSIKRRLHMLTKIQNPKRNYISRIFFLPLMALLTLAFTVRAKLSDVTTDAKAETKQAVPNGVTANAIYSMSEAKSDSETVDKQVINIVKYTGKKKIRIVIDAGHGGHDNGTLSNEIFEKDITLSIAKEIQALNSNANIEVVMTRENDEYLELNDRAEFAAKQQADLFVSVHVGAAPPIQTDAGKIENPHRGFNVFIPRDSTLSYFEQSKVLGSAVLDQLNTIVAVPAKMQLLQRNVGIRVLNNNTCPSILIECGYISNSKDRTYLLQKENQQQVARKLLAGIEAYLQTVDQKQLPAKNNDVDAKHMSAVVNDTIPPVVLQSGVALTVPQLQNIPFANLIQPDTDYVMINATFRISKLGGTIHFVKVHDSQLNSQVKNLIDNAKAGDVIYIGDRLAITKDKKVINLPSLLYNVK</sequence>
<comment type="catalytic activity">
    <reaction evidence="1">
        <text>Hydrolyzes the link between N-acetylmuramoyl residues and L-amino acid residues in certain cell-wall glycopeptides.</text>
        <dbReference type="EC" id="3.5.1.28"/>
    </reaction>
</comment>
<protein>
    <recommendedName>
        <fullName evidence="2">N-acetylmuramoyl-L-alanine amidase</fullName>
        <ecNumber evidence="2">3.5.1.28</ecNumber>
    </recommendedName>
</protein>
<feature type="transmembrane region" description="Helical" evidence="4">
    <location>
        <begin position="6"/>
        <end position="25"/>
    </location>
</feature>
<dbReference type="Pfam" id="PF01520">
    <property type="entry name" value="Amidase_3"/>
    <property type="match status" value="1"/>
</dbReference>
<dbReference type="EC" id="3.5.1.28" evidence="2"/>
<dbReference type="AlphaFoldDB" id="A0A172TXB2"/>
<feature type="transmembrane region" description="Helical" evidence="4">
    <location>
        <begin position="185"/>
        <end position="203"/>
    </location>
</feature>
<evidence type="ECO:0000256" key="3">
    <source>
        <dbReference type="ARBA" id="ARBA00022801"/>
    </source>
</evidence>
<keyword evidence="7" id="KW-1185">Reference proteome</keyword>
<dbReference type="Pfam" id="PF05569">
    <property type="entry name" value="Peptidase_M56"/>
    <property type="match status" value="1"/>
</dbReference>
<dbReference type="RefSeq" id="WP_066405853.1">
    <property type="nucleotide sequence ID" value="NZ_CP011390.1"/>
</dbReference>
<reference evidence="7" key="1">
    <citation type="submission" date="2015-01" db="EMBL/GenBank/DDBJ databases">
        <title>Flavisolibacter sp./LCS9/ whole genome sequencing.</title>
        <authorList>
            <person name="Kim M.K."/>
            <person name="Srinivasan S."/>
            <person name="Lee J.-J."/>
        </authorList>
    </citation>
    <scope>NUCLEOTIDE SEQUENCE [LARGE SCALE GENOMIC DNA]</scope>
    <source>
        <strain evidence="7">LCS9</strain>
    </source>
</reference>
<keyword evidence="4" id="KW-0812">Transmembrane</keyword>
<keyword evidence="4" id="KW-0472">Membrane</keyword>
<evidence type="ECO:0000259" key="5">
    <source>
        <dbReference type="SMART" id="SM00646"/>
    </source>
</evidence>
<reference evidence="6 7" key="2">
    <citation type="journal article" date="2016" name="Int. J. Syst. Evol. Microbiol.">
        <title>Flavisolibacter tropicus sp. nov., isolated from tropical soil.</title>
        <authorList>
            <person name="Lee J.J."/>
            <person name="Kang M.S."/>
            <person name="Kim G.S."/>
            <person name="Lee C.S."/>
            <person name="Lim S."/>
            <person name="Lee J."/>
            <person name="Roh S.H."/>
            <person name="Kang H."/>
            <person name="Ha J.M."/>
            <person name="Bae S."/>
            <person name="Jung H.Y."/>
            <person name="Kim M.K."/>
        </authorList>
    </citation>
    <scope>NUCLEOTIDE SEQUENCE [LARGE SCALE GENOMIC DNA]</scope>
    <source>
        <strain evidence="6 7">LCS9</strain>
    </source>
</reference>
<dbReference type="CDD" id="cd02696">
    <property type="entry name" value="MurNAc-LAA"/>
    <property type="match status" value="1"/>
</dbReference>
<proteinExistence type="predicted"/>
<dbReference type="EMBL" id="CP011390">
    <property type="protein sequence ID" value="ANE51729.1"/>
    <property type="molecule type" value="Genomic_DNA"/>
</dbReference>
<evidence type="ECO:0000256" key="4">
    <source>
        <dbReference type="SAM" id="Phobius"/>
    </source>
</evidence>
<gene>
    <name evidence="6" type="ORF">SY85_15720</name>
</gene>
<dbReference type="Proteomes" id="UP000077177">
    <property type="component" value="Chromosome"/>
</dbReference>
<evidence type="ECO:0000256" key="1">
    <source>
        <dbReference type="ARBA" id="ARBA00001561"/>
    </source>
</evidence>
<feature type="transmembrane region" description="Helical" evidence="4">
    <location>
        <begin position="98"/>
        <end position="120"/>
    </location>
</feature>
<keyword evidence="3" id="KW-0378">Hydrolase</keyword>
<dbReference type="GO" id="GO:0008745">
    <property type="term" value="F:N-acetylmuramoyl-L-alanine amidase activity"/>
    <property type="evidence" value="ECO:0007669"/>
    <property type="project" value="UniProtKB-EC"/>
</dbReference>
<dbReference type="SMART" id="SM00646">
    <property type="entry name" value="Ami_3"/>
    <property type="match status" value="1"/>
</dbReference>
<dbReference type="InterPro" id="IPR008756">
    <property type="entry name" value="Peptidase_M56"/>
</dbReference>
<evidence type="ECO:0000313" key="7">
    <source>
        <dbReference type="Proteomes" id="UP000077177"/>
    </source>
</evidence>
<dbReference type="STRING" id="1492898.SY85_15720"/>
<feature type="transmembrane region" description="Helical" evidence="4">
    <location>
        <begin position="132"/>
        <end position="153"/>
    </location>
</feature>
<dbReference type="OrthoDB" id="9814002at2"/>
<organism evidence="6 7">
    <name type="scientific">Flavisolibacter tropicus</name>
    <dbReference type="NCBI Taxonomy" id="1492898"/>
    <lineage>
        <taxon>Bacteria</taxon>
        <taxon>Pseudomonadati</taxon>
        <taxon>Bacteroidota</taxon>
        <taxon>Chitinophagia</taxon>
        <taxon>Chitinophagales</taxon>
        <taxon>Chitinophagaceae</taxon>
        <taxon>Flavisolibacter</taxon>
    </lineage>
</organism>
<dbReference type="KEGG" id="fla:SY85_15720"/>
<dbReference type="GO" id="GO:0009253">
    <property type="term" value="P:peptidoglycan catabolic process"/>
    <property type="evidence" value="ECO:0007669"/>
    <property type="project" value="InterPro"/>
</dbReference>
<dbReference type="PATRIC" id="fig|1492898.3.peg.3413"/>
<dbReference type="InterPro" id="IPR050695">
    <property type="entry name" value="N-acetylmuramoyl_amidase_3"/>
</dbReference>
<keyword evidence="4" id="KW-1133">Transmembrane helix</keyword>
<dbReference type="PANTHER" id="PTHR30404:SF0">
    <property type="entry name" value="N-ACETYLMURAMOYL-L-ALANINE AMIDASE AMIC"/>
    <property type="match status" value="1"/>
</dbReference>
<evidence type="ECO:0000256" key="2">
    <source>
        <dbReference type="ARBA" id="ARBA00011901"/>
    </source>
</evidence>
<dbReference type="SUPFAM" id="SSF53187">
    <property type="entry name" value="Zn-dependent exopeptidases"/>
    <property type="match status" value="1"/>
</dbReference>
<dbReference type="PANTHER" id="PTHR30404">
    <property type="entry name" value="N-ACETYLMURAMOYL-L-ALANINE AMIDASE"/>
    <property type="match status" value="1"/>
</dbReference>
<feature type="domain" description="MurNAc-LAA" evidence="5">
    <location>
        <begin position="406"/>
        <end position="533"/>
    </location>
</feature>
<evidence type="ECO:0000313" key="6">
    <source>
        <dbReference type="EMBL" id="ANE51729.1"/>
    </source>
</evidence>
<dbReference type="GO" id="GO:0030288">
    <property type="term" value="C:outer membrane-bounded periplasmic space"/>
    <property type="evidence" value="ECO:0007669"/>
    <property type="project" value="TreeGrafter"/>
</dbReference>
<dbReference type="InterPro" id="IPR002508">
    <property type="entry name" value="MurNAc-LAA_cat"/>
</dbReference>